<comment type="similarity">
    <text evidence="2">Belongs to the prokaryotic/mitochondrial release factor family.</text>
</comment>
<proteinExistence type="inferred from homology"/>
<dbReference type="Gene3D" id="3.30.160.20">
    <property type="match status" value="1"/>
</dbReference>
<keyword evidence="4" id="KW-0648">Protein biosynthesis</keyword>
<dbReference type="Pfam" id="PF03462">
    <property type="entry name" value="PCRF"/>
    <property type="match status" value="1"/>
</dbReference>
<evidence type="ECO:0000256" key="2">
    <source>
        <dbReference type="ARBA" id="ARBA00010835"/>
    </source>
</evidence>
<dbReference type="PROSITE" id="PS00745">
    <property type="entry name" value="RF_PROK_I"/>
    <property type="match status" value="1"/>
</dbReference>
<dbReference type="InterPro" id="IPR005139">
    <property type="entry name" value="PCRF"/>
</dbReference>
<comment type="caution">
    <text evidence="7">The sequence shown here is derived from an EMBL/GenBank/DDBJ whole genome shotgun (WGS) entry which is preliminary data.</text>
</comment>
<sequence length="313" mass="35295">MDYLEEEQKRIDTKIEEAKKLLFDLSLAELAKEEIRKLEEEKEILKWGGAPSEAKGHYPYSGSLLSSQSSCILEIRAGAGGDEAGLFASELFRMYERYAQTQNWKVSVIERNEGGIGNLKQISAKITGSDCFNKLQFESGVHRVQRVPQTESGGRIHTSTITVAVLPAVSQKEVEIKDIDLEFDTFHSGGHGGQNVNKVETAVRIKHKPTGVVVSCQEERFQLKNREKAMDMLRAKLFQMMQEQHSKSVNDLRAGQVGTGDRTEKIRTYNFPQNRITDHRINTSWHNLKVVMDGDISKLLNDLKEKLSKSTGN</sequence>
<dbReference type="Proteomes" id="UP000230340">
    <property type="component" value="Unassembled WGS sequence"/>
</dbReference>
<evidence type="ECO:0000259" key="6">
    <source>
        <dbReference type="PROSITE" id="PS00745"/>
    </source>
</evidence>
<dbReference type="PANTHER" id="PTHR43804:SF7">
    <property type="entry name" value="LD18447P"/>
    <property type="match status" value="1"/>
</dbReference>
<feature type="domain" description="Prokaryotic-type class I peptide chain release factors" evidence="6">
    <location>
        <begin position="187"/>
        <end position="203"/>
    </location>
</feature>
<dbReference type="EMBL" id="PEYT01000027">
    <property type="protein sequence ID" value="PIS22881.1"/>
    <property type="molecule type" value="Genomic_DNA"/>
</dbReference>
<accession>A0A2H0XDE8</accession>
<dbReference type="InterPro" id="IPR000352">
    <property type="entry name" value="Pep_chain_release_fac_I"/>
</dbReference>
<dbReference type="GO" id="GO:0005737">
    <property type="term" value="C:cytoplasm"/>
    <property type="evidence" value="ECO:0007669"/>
    <property type="project" value="UniProtKB-ARBA"/>
</dbReference>
<dbReference type="SUPFAM" id="SSF75620">
    <property type="entry name" value="Release factor"/>
    <property type="match status" value="1"/>
</dbReference>
<feature type="coiled-coil region" evidence="5">
    <location>
        <begin position="1"/>
        <end position="48"/>
    </location>
</feature>
<evidence type="ECO:0000313" key="8">
    <source>
        <dbReference type="Proteomes" id="UP000230340"/>
    </source>
</evidence>
<comment type="function">
    <text evidence="1">Peptide chain release factor 1 directs the termination of translation in response to the peptide chain termination codons UAG and UAA.</text>
</comment>
<evidence type="ECO:0000256" key="5">
    <source>
        <dbReference type="SAM" id="Coils"/>
    </source>
</evidence>
<dbReference type="Pfam" id="PF00472">
    <property type="entry name" value="RF-1"/>
    <property type="match status" value="1"/>
</dbReference>
<dbReference type="InterPro" id="IPR045853">
    <property type="entry name" value="Pep_chain_release_fac_I_sf"/>
</dbReference>
<name>A0A2H0XDE8_UNCKA</name>
<dbReference type="AlphaFoldDB" id="A0A2H0XDE8"/>
<gene>
    <name evidence="7" type="ORF">COT49_03175</name>
</gene>
<dbReference type="InterPro" id="IPR050057">
    <property type="entry name" value="Prokaryotic/Mito_RF"/>
</dbReference>
<keyword evidence="5" id="KW-0175">Coiled coil</keyword>
<protein>
    <submittedName>
        <fullName evidence="7">Peptide chain release factor 1</fullName>
    </submittedName>
</protein>
<dbReference type="FunFam" id="3.30.70.1660:FF:000002">
    <property type="entry name" value="Peptide chain release factor 1"/>
    <property type="match status" value="1"/>
</dbReference>
<keyword evidence="3" id="KW-0488">Methylation</keyword>
<dbReference type="SMART" id="SM00937">
    <property type="entry name" value="PCRF"/>
    <property type="match status" value="1"/>
</dbReference>
<dbReference type="FunFam" id="3.30.160.20:FF:000004">
    <property type="entry name" value="Peptide chain release factor 1"/>
    <property type="match status" value="1"/>
</dbReference>
<dbReference type="Gene3D" id="3.30.70.1660">
    <property type="match status" value="1"/>
</dbReference>
<evidence type="ECO:0000256" key="4">
    <source>
        <dbReference type="ARBA" id="ARBA00022917"/>
    </source>
</evidence>
<reference evidence="8" key="1">
    <citation type="submission" date="2017-09" db="EMBL/GenBank/DDBJ databases">
        <title>Depth-based differentiation of microbial function through sediment-hosted aquifers and enrichment of novel symbionts in the deep terrestrial subsurface.</title>
        <authorList>
            <person name="Probst A.J."/>
            <person name="Ladd B."/>
            <person name="Jarett J.K."/>
            <person name="Geller-Mcgrath D.E."/>
            <person name="Sieber C.M.K."/>
            <person name="Emerson J.B."/>
            <person name="Anantharaman K."/>
            <person name="Thomas B.C."/>
            <person name="Malmstrom R."/>
            <person name="Stieglmeier M."/>
            <person name="Klingl A."/>
            <person name="Woyke T."/>
            <person name="Ryan C.M."/>
            <person name="Banfield J.F."/>
        </authorList>
    </citation>
    <scope>NUCLEOTIDE SEQUENCE [LARGE SCALE GENOMIC DNA]</scope>
</reference>
<evidence type="ECO:0000313" key="7">
    <source>
        <dbReference type="EMBL" id="PIS22881.1"/>
    </source>
</evidence>
<evidence type="ECO:0000256" key="1">
    <source>
        <dbReference type="ARBA" id="ARBA00002986"/>
    </source>
</evidence>
<dbReference type="PANTHER" id="PTHR43804">
    <property type="entry name" value="LD18447P"/>
    <property type="match status" value="1"/>
</dbReference>
<dbReference type="GO" id="GO:0003747">
    <property type="term" value="F:translation release factor activity"/>
    <property type="evidence" value="ECO:0007669"/>
    <property type="project" value="InterPro"/>
</dbReference>
<evidence type="ECO:0000256" key="3">
    <source>
        <dbReference type="ARBA" id="ARBA00022481"/>
    </source>
</evidence>
<organism evidence="7 8">
    <name type="scientific">candidate division WWE3 bacterium CG08_land_8_20_14_0_20_40_13</name>
    <dbReference type="NCBI Taxonomy" id="1975084"/>
    <lineage>
        <taxon>Bacteria</taxon>
        <taxon>Katanobacteria</taxon>
    </lineage>
</organism>